<sequence length="208" mass="21262">MASTASPYGFKAVNELGGLPYAGSTRNIPISSGYATNIYNGSLVYVQSTGYLAIATSTGADATTNGFPTGTANTGCVGVFVGCSFTSPVTKQKVFSQYWPTGTVASDAVGIVIDDDRTVFQVQSAGSLTVADLGANVFLNAVQSTSTGSTTSGNSNTAVTASPVTTTAAFRIIGFVDMQGFSQVGDAYTDILVKFNPGYHSYSNAVGL</sequence>
<name>A0A6J5NAP4_9CAUD</name>
<proteinExistence type="predicted"/>
<reference evidence="1" key="1">
    <citation type="submission" date="2020-04" db="EMBL/GenBank/DDBJ databases">
        <authorList>
            <person name="Chiriac C."/>
            <person name="Salcher M."/>
            <person name="Ghai R."/>
            <person name="Kavagutti S V."/>
        </authorList>
    </citation>
    <scope>NUCLEOTIDE SEQUENCE</scope>
</reference>
<accession>A0A6J5NAP4</accession>
<gene>
    <name evidence="1" type="ORF">UFOVP654_10</name>
</gene>
<evidence type="ECO:0000313" key="1">
    <source>
        <dbReference type="EMBL" id="CAB4154521.1"/>
    </source>
</evidence>
<protein>
    <submittedName>
        <fullName evidence="1">Uncharacterized protein</fullName>
    </submittedName>
</protein>
<organism evidence="1">
    <name type="scientific">uncultured Caudovirales phage</name>
    <dbReference type="NCBI Taxonomy" id="2100421"/>
    <lineage>
        <taxon>Viruses</taxon>
        <taxon>Duplodnaviria</taxon>
        <taxon>Heunggongvirae</taxon>
        <taxon>Uroviricota</taxon>
        <taxon>Caudoviricetes</taxon>
        <taxon>Peduoviridae</taxon>
        <taxon>Maltschvirus</taxon>
        <taxon>Maltschvirus maltsch</taxon>
    </lineage>
</organism>
<dbReference type="EMBL" id="LR796614">
    <property type="protein sequence ID" value="CAB4154521.1"/>
    <property type="molecule type" value="Genomic_DNA"/>
</dbReference>